<accession>A0ACA9NCN6</accession>
<keyword evidence="2" id="KW-1185">Reference proteome</keyword>
<organism evidence="1 2">
    <name type="scientific">Scutellospora calospora</name>
    <dbReference type="NCBI Taxonomy" id="85575"/>
    <lineage>
        <taxon>Eukaryota</taxon>
        <taxon>Fungi</taxon>
        <taxon>Fungi incertae sedis</taxon>
        <taxon>Mucoromycota</taxon>
        <taxon>Glomeromycotina</taxon>
        <taxon>Glomeromycetes</taxon>
        <taxon>Diversisporales</taxon>
        <taxon>Gigasporaceae</taxon>
        <taxon>Scutellospora</taxon>
    </lineage>
</organism>
<evidence type="ECO:0000313" key="1">
    <source>
        <dbReference type="EMBL" id="CAG8642070.1"/>
    </source>
</evidence>
<feature type="non-terminal residue" evidence="1">
    <location>
        <position position="1"/>
    </location>
</feature>
<dbReference type="Proteomes" id="UP000789860">
    <property type="component" value="Unassembled WGS sequence"/>
</dbReference>
<proteinExistence type="predicted"/>
<name>A0ACA9NCN6_9GLOM</name>
<gene>
    <name evidence="1" type="ORF">SCALOS_LOCUS8359</name>
</gene>
<evidence type="ECO:0000313" key="2">
    <source>
        <dbReference type="Proteomes" id="UP000789860"/>
    </source>
</evidence>
<reference evidence="1" key="1">
    <citation type="submission" date="2021-06" db="EMBL/GenBank/DDBJ databases">
        <authorList>
            <person name="Kallberg Y."/>
            <person name="Tangrot J."/>
            <person name="Rosling A."/>
        </authorList>
    </citation>
    <scope>NUCLEOTIDE SEQUENCE</scope>
    <source>
        <strain evidence="1">AU212A</strain>
    </source>
</reference>
<comment type="caution">
    <text evidence="1">The sequence shown here is derived from an EMBL/GenBank/DDBJ whole genome shotgun (WGS) entry which is preliminary data.</text>
</comment>
<protein>
    <submittedName>
        <fullName evidence="1">4048_t:CDS:1</fullName>
    </submittedName>
</protein>
<dbReference type="EMBL" id="CAJVPM010021809">
    <property type="protein sequence ID" value="CAG8642070.1"/>
    <property type="molecule type" value="Genomic_DNA"/>
</dbReference>
<sequence>RDMAKEKPRHIGLMKIVTVPEFMFAQHWLRCRARTWNAEACDESPAPRTRRVRNNAREQVQFPDTKHVILLFDACGPWWDHKEPGGRIRRRHLQSLNKLHVTGDRTVEVQDERRNTGHGKRKATPRPQLCSAQVPLSTTLQAANSLTPRAPSLPTPTSPKMAKICCKHMQKNRVLPGLEPGTSRN</sequence>